<name>A0ABC8RLW8_9AQUA</name>
<reference evidence="1 3" key="1">
    <citation type="submission" date="2024-02" db="EMBL/GenBank/DDBJ databases">
        <authorList>
            <person name="Vignale AGUSTIN F."/>
            <person name="Sosa J E."/>
            <person name="Modenutti C."/>
        </authorList>
    </citation>
    <scope>NUCLEOTIDE SEQUENCE [LARGE SCALE GENOMIC DNA]</scope>
</reference>
<dbReference type="Proteomes" id="UP001642360">
    <property type="component" value="Unassembled WGS sequence"/>
</dbReference>
<accession>A0ABC8RLW8</accession>
<keyword evidence="3" id="KW-1185">Reference proteome</keyword>
<sequence length="96" mass="10956">MVHPSFIPSSPLVAEACSKHFSILKGRRYTADPLSILVISNPLRFPEMKKRPVMLNESWLQVIICKRDQIRVGSISDLFGFDQTTTFLHRSLSLIQ</sequence>
<proteinExistence type="predicted"/>
<evidence type="ECO:0000313" key="1">
    <source>
        <dbReference type="EMBL" id="CAK9145540.1"/>
    </source>
</evidence>
<protein>
    <submittedName>
        <fullName evidence="1">Uncharacterized protein</fullName>
    </submittedName>
</protein>
<comment type="caution">
    <text evidence="1">The sequence shown here is derived from an EMBL/GenBank/DDBJ whole genome shotgun (WGS) entry which is preliminary data.</text>
</comment>
<dbReference type="AlphaFoldDB" id="A0ABC8RLW8"/>
<evidence type="ECO:0000313" key="2">
    <source>
        <dbReference type="EMBL" id="CAK9158784.1"/>
    </source>
</evidence>
<dbReference type="EMBL" id="CAUOFW020003247">
    <property type="protein sequence ID" value="CAK9158784.1"/>
    <property type="molecule type" value="Genomic_DNA"/>
</dbReference>
<organism evidence="1 3">
    <name type="scientific">Ilex paraguariensis</name>
    <name type="common">yerba mate</name>
    <dbReference type="NCBI Taxonomy" id="185542"/>
    <lineage>
        <taxon>Eukaryota</taxon>
        <taxon>Viridiplantae</taxon>
        <taxon>Streptophyta</taxon>
        <taxon>Embryophyta</taxon>
        <taxon>Tracheophyta</taxon>
        <taxon>Spermatophyta</taxon>
        <taxon>Magnoliopsida</taxon>
        <taxon>eudicotyledons</taxon>
        <taxon>Gunneridae</taxon>
        <taxon>Pentapetalae</taxon>
        <taxon>asterids</taxon>
        <taxon>campanulids</taxon>
        <taxon>Aquifoliales</taxon>
        <taxon>Aquifoliaceae</taxon>
        <taxon>Ilex</taxon>
    </lineage>
</organism>
<gene>
    <name evidence="1" type="ORF">ILEXP_LOCUS13361</name>
    <name evidence="2" type="ORF">ILEXP_LOCUS27452</name>
</gene>
<dbReference type="EMBL" id="CAUOFW020001502">
    <property type="protein sequence ID" value="CAK9145540.1"/>
    <property type="molecule type" value="Genomic_DNA"/>
</dbReference>
<evidence type="ECO:0000313" key="3">
    <source>
        <dbReference type="Proteomes" id="UP001642360"/>
    </source>
</evidence>